<dbReference type="Proteomes" id="UP000807115">
    <property type="component" value="Chromosome 7"/>
</dbReference>
<gene>
    <name evidence="1" type="ORF">BDA96_07G097900</name>
</gene>
<evidence type="ECO:0000313" key="1">
    <source>
        <dbReference type="EMBL" id="KAG0523135.1"/>
    </source>
</evidence>
<organism evidence="1 2">
    <name type="scientific">Sorghum bicolor</name>
    <name type="common">Sorghum</name>
    <name type="synonym">Sorghum vulgare</name>
    <dbReference type="NCBI Taxonomy" id="4558"/>
    <lineage>
        <taxon>Eukaryota</taxon>
        <taxon>Viridiplantae</taxon>
        <taxon>Streptophyta</taxon>
        <taxon>Embryophyta</taxon>
        <taxon>Tracheophyta</taxon>
        <taxon>Spermatophyta</taxon>
        <taxon>Magnoliopsida</taxon>
        <taxon>Liliopsida</taxon>
        <taxon>Poales</taxon>
        <taxon>Poaceae</taxon>
        <taxon>PACMAD clade</taxon>
        <taxon>Panicoideae</taxon>
        <taxon>Andropogonodae</taxon>
        <taxon>Andropogoneae</taxon>
        <taxon>Sorghinae</taxon>
        <taxon>Sorghum</taxon>
    </lineage>
</organism>
<reference evidence="1" key="2">
    <citation type="submission" date="2020-10" db="EMBL/GenBank/DDBJ databases">
        <authorList>
            <person name="Cooper E.A."/>
            <person name="Brenton Z.W."/>
            <person name="Flinn B.S."/>
            <person name="Jenkins J."/>
            <person name="Shu S."/>
            <person name="Flowers D."/>
            <person name="Luo F."/>
            <person name="Wang Y."/>
            <person name="Xia P."/>
            <person name="Barry K."/>
            <person name="Daum C."/>
            <person name="Lipzen A."/>
            <person name="Yoshinaga Y."/>
            <person name="Schmutz J."/>
            <person name="Saski C."/>
            <person name="Vermerris W."/>
            <person name="Kresovich S."/>
        </authorList>
    </citation>
    <scope>NUCLEOTIDE SEQUENCE</scope>
</reference>
<comment type="caution">
    <text evidence="1">The sequence shown here is derived from an EMBL/GenBank/DDBJ whole genome shotgun (WGS) entry which is preliminary data.</text>
</comment>
<dbReference type="AlphaFoldDB" id="A0A921UA10"/>
<proteinExistence type="predicted"/>
<accession>A0A921UA10</accession>
<reference evidence="1" key="1">
    <citation type="journal article" date="2019" name="BMC Genomics">
        <title>A new reference genome for Sorghum bicolor reveals high levels of sequence similarity between sweet and grain genotypes: implications for the genetics of sugar metabolism.</title>
        <authorList>
            <person name="Cooper E.A."/>
            <person name="Brenton Z.W."/>
            <person name="Flinn B.S."/>
            <person name="Jenkins J."/>
            <person name="Shu S."/>
            <person name="Flowers D."/>
            <person name="Luo F."/>
            <person name="Wang Y."/>
            <person name="Xia P."/>
            <person name="Barry K."/>
            <person name="Daum C."/>
            <person name="Lipzen A."/>
            <person name="Yoshinaga Y."/>
            <person name="Schmutz J."/>
            <person name="Saski C."/>
            <person name="Vermerris W."/>
            <person name="Kresovich S."/>
        </authorList>
    </citation>
    <scope>NUCLEOTIDE SEQUENCE</scope>
</reference>
<dbReference type="EMBL" id="CM027686">
    <property type="protein sequence ID" value="KAG0523135.1"/>
    <property type="molecule type" value="Genomic_DNA"/>
</dbReference>
<sequence length="106" mass="11739">MCFLLKENDVSLVNLYVVARSLCWEKQSWTGLKMFYNLGCAAPFLNLNIGMIANRMFRQNSVSDNIFITTPEGLLQLKLRVSSGPAQDLANPAAAAPSHGSRCSDW</sequence>
<evidence type="ECO:0000313" key="2">
    <source>
        <dbReference type="Proteomes" id="UP000807115"/>
    </source>
</evidence>
<name>A0A921UA10_SORBI</name>
<protein>
    <submittedName>
        <fullName evidence="1">Uncharacterized protein</fullName>
    </submittedName>
</protein>